<feature type="transmembrane region" description="Helical" evidence="5">
    <location>
        <begin position="82"/>
        <end position="103"/>
    </location>
</feature>
<keyword evidence="4 5" id="KW-0472">Membrane</keyword>
<feature type="transmembrane region" description="Helical" evidence="5">
    <location>
        <begin position="162"/>
        <end position="188"/>
    </location>
</feature>
<gene>
    <name evidence="5 6" type="primary">tatC</name>
    <name evidence="6" type="ORF">I6L31_09870</name>
</gene>
<feature type="transmembrane region" description="Helical" evidence="5">
    <location>
        <begin position="115"/>
        <end position="137"/>
    </location>
</feature>
<keyword evidence="5" id="KW-1003">Cell membrane</keyword>
<evidence type="ECO:0000256" key="1">
    <source>
        <dbReference type="ARBA" id="ARBA00004141"/>
    </source>
</evidence>
<keyword evidence="5" id="KW-0811">Translocation</keyword>
<dbReference type="InterPro" id="IPR002033">
    <property type="entry name" value="TatC"/>
</dbReference>
<keyword evidence="2 5" id="KW-0812">Transmembrane</keyword>
<comment type="subunit">
    <text evidence="5">The Tat system comprises two distinct complexes: a TatABC complex, containing multiple copies of TatA, TatB and TatC subunits, and a separate TatA complex, containing only TatA subunits. Substrates initially bind to the TatABC complex, which probably triggers association of the separate TatA complex to form the active translocon.</text>
</comment>
<organism evidence="6 7">
    <name type="scientific">Acinetobacter septicus</name>
    <dbReference type="NCBI Taxonomy" id="465797"/>
    <lineage>
        <taxon>Bacteria</taxon>
        <taxon>Pseudomonadati</taxon>
        <taxon>Pseudomonadota</taxon>
        <taxon>Gammaproteobacteria</taxon>
        <taxon>Moraxellales</taxon>
        <taxon>Moraxellaceae</taxon>
        <taxon>Acinetobacter</taxon>
    </lineage>
</organism>
<feature type="transmembrane region" description="Helical" evidence="5">
    <location>
        <begin position="200"/>
        <end position="217"/>
    </location>
</feature>
<proteinExistence type="inferred from homology"/>
<keyword evidence="3 5" id="KW-1133">Transmembrane helix</keyword>
<dbReference type="GO" id="GO:0043953">
    <property type="term" value="P:protein transport by the Tat complex"/>
    <property type="evidence" value="ECO:0007669"/>
    <property type="project" value="UniProtKB-UniRule"/>
</dbReference>
<dbReference type="GO" id="GO:0033281">
    <property type="term" value="C:TAT protein transport complex"/>
    <property type="evidence" value="ECO:0007669"/>
    <property type="project" value="UniProtKB-UniRule"/>
</dbReference>
<reference evidence="6 7" key="1">
    <citation type="submission" date="2021-07" db="EMBL/GenBank/DDBJ databases">
        <title>FDA dAtabase for Regulatory Grade micrObial Sequences (FDA-ARGOS): Supporting development and validation of Infectious Disease Dx tests.</title>
        <authorList>
            <person name="Sproer C."/>
            <person name="Gronow S."/>
            <person name="Severitt S."/>
            <person name="Schroder I."/>
            <person name="Tallon L."/>
            <person name="Sadzewicz L."/>
            <person name="Zhao X."/>
            <person name="Boylan J."/>
            <person name="Ott S."/>
            <person name="Bowen H."/>
            <person name="Vavikolanu K."/>
            <person name="Mehta A."/>
            <person name="Aluvathingal J."/>
            <person name="Nadendla S."/>
            <person name="Lowell S."/>
            <person name="Myers T."/>
            <person name="Yan Y."/>
        </authorList>
    </citation>
    <scope>NUCLEOTIDE SEQUENCE [LARGE SCALE GENOMIC DNA]</scope>
    <source>
        <strain evidence="6 7">FDAARGOS_1401</strain>
    </source>
</reference>
<feature type="transmembrane region" description="Helical" evidence="5">
    <location>
        <begin position="27"/>
        <end position="46"/>
    </location>
</feature>
<dbReference type="NCBIfam" id="TIGR00945">
    <property type="entry name" value="tatC"/>
    <property type="match status" value="1"/>
</dbReference>
<evidence type="ECO:0000256" key="4">
    <source>
        <dbReference type="ARBA" id="ARBA00023136"/>
    </source>
</evidence>
<keyword evidence="5" id="KW-0653">Protein transport</keyword>
<comment type="function">
    <text evidence="5">Part of the twin-arginine translocation (Tat) system that transports large folded proteins containing a characteristic twin-arginine motif in their signal peptide across membranes. Together with TatB, TatC is part of a receptor directly interacting with Tat signal peptides.</text>
</comment>
<dbReference type="PANTHER" id="PTHR30371">
    <property type="entry name" value="SEC-INDEPENDENT PROTEIN TRANSLOCASE PROTEIN TATC"/>
    <property type="match status" value="1"/>
</dbReference>
<dbReference type="EMBL" id="CP079898">
    <property type="protein sequence ID" value="QXZ22072.1"/>
    <property type="molecule type" value="Genomic_DNA"/>
</dbReference>
<accession>A0ABD7F104</accession>
<sequence>MKKSYVLAEPDTAILPITGHIRALRKCLIQMLGFVMLLVLGLLPFHKTIYEWISQPLIEQLPNQSQMIATTVTGTFVAPLQLILFVSVLISLPILVYCLWNFIKPGLKHIERRLVLPLFLCAIGLFYLGASGAYYFVLPTALHFFMSISPDSVLPMTDIQSYLQFCLSLFFIFGMIFEIPILIFLLSINQIVSVHVWKQQRRLVIVGCFFVAMFITPPDALSMIMLAVPMYLLFEIGLAVSQLYLNTKRIEIN</sequence>
<dbReference type="Pfam" id="PF00902">
    <property type="entry name" value="TatC"/>
    <property type="match status" value="1"/>
</dbReference>
<dbReference type="RefSeq" id="WP_004762866.1">
    <property type="nucleotide sequence ID" value="NZ_CP079898.1"/>
</dbReference>
<evidence type="ECO:0000313" key="6">
    <source>
        <dbReference type="EMBL" id="QXZ22072.1"/>
    </source>
</evidence>
<dbReference type="PANTHER" id="PTHR30371:SF0">
    <property type="entry name" value="SEC-INDEPENDENT PROTEIN TRANSLOCASE PROTEIN TATC, CHLOROPLASTIC-RELATED"/>
    <property type="match status" value="1"/>
</dbReference>
<evidence type="ECO:0000256" key="3">
    <source>
        <dbReference type="ARBA" id="ARBA00022989"/>
    </source>
</evidence>
<dbReference type="PRINTS" id="PR01840">
    <property type="entry name" value="TATCFAMILY"/>
</dbReference>
<dbReference type="AlphaFoldDB" id="A0ABD7F104"/>
<evidence type="ECO:0000256" key="5">
    <source>
        <dbReference type="HAMAP-Rule" id="MF_00902"/>
    </source>
</evidence>
<evidence type="ECO:0000256" key="2">
    <source>
        <dbReference type="ARBA" id="ARBA00022692"/>
    </source>
</evidence>
<dbReference type="GO" id="GO:0008320">
    <property type="term" value="F:protein transmembrane transporter activity"/>
    <property type="evidence" value="ECO:0007669"/>
    <property type="project" value="UniProtKB-UniRule"/>
</dbReference>
<comment type="subcellular location">
    <subcellularLocation>
        <location evidence="5">Cell membrane</location>
        <topology evidence="5">Multi-pass membrane protein</topology>
    </subcellularLocation>
    <subcellularLocation>
        <location evidence="1">Membrane</location>
        <topology evidence="1">Multi-pass membrane protein</topology>
    </subcellularLocation>
</comment>
<protein>
    <recommendedName>
        <fullName evidence="5">Sec-independent protein translocase protein TatC</fullName>
    </recommendedName>
</protein>
<dbReference type="HAMAP" id="MF_00902">
    <property type="entry name" value="TatC"/>
    <property type="match status" value="1"/>
</dbReference>
<name>A0ABD7F104_9GAMM</name>
<keyword evidence="5" id="KW-0813">Transport</keyword>
<dbReference type="Proteomes" id="UP000827069">
    <property type="component" value="Chromosome"/>
</dbReference>
<keyword evidence="7" id="KW-1185">Reference proteome</keyword>
<comment type="similarity">
    <text evidence="5">Belongs to the TatC family.</text>
</comment>
<evidence type="ECO:0000313" key="7">
    <source>
        <dbReference type="Proteomes" id="UP000827069"/>
    </source>
</evidence>
<feature type="transmembrane region" description="Helical" evidence="5">
    <location>
        <begin position="223"/>
        <end position="245"/>
    </location>
</feature>